<feature type="domain" description="Heterokaryon incompatibility" evidence="1">
    <location>
        <begin position="162"/>
        <end position="308"/>
    </location>
</feature>
<dbReference type="Proteomes" id="UP000711996">
    <property type="component" value="Unassembled WGS sequence"/>
</dbReference>
<dbReference type="PANTHER" id="PTHR33112:SF12">
    <property type="entry name" value="HETEROKARYON INCOMPATIBILITY DOMAIN-CONTAINING PROTEIN"/>
    <property type="match status" value="1"/>
</dbReference>
<dbReference type="PANTHER" id="PTHR33112">
    <property type="entry name" value="DOMAIN PROTEIN, PUTATIVE-RELATED"/>
    <property type="match status" value="1"/>
</dbReference>
<gene>
    <name evidence="2" type="ORF">CGCSCA2_v010759</name>
</gene>
<sequence length="689" mass="80703">MESTPDDRLCDICATIPFLELHAKAQEGDILWRDEKPLSWSLGQVSDVRGRRYCPFCRLTSEGLPPDLADDSNLEICWGQYRYVFSCSYFPPQTEIAFLDIGHRFLDKRIDIPRVRQWLSTCSEHHLGCYPHQSTLEAEIPSFRVIDVPRRCITAMPNSIRYVALSYVWGQVDTYRLLKGNYKDMMRFGGLTRNWKRLPRTIRDVILFTEAIGERYLWIDTLCLIQDDNDDKIPGIKHMDIIYSRAFCTIIAASGEDANAGIPGWGLIRRRAQRVSEVHPGINAILTQSMTTYMRQTRYEKRAWTFQEYFLPPRRIIFVNSQAYYVCRECYWREDDAERTQLNSDSWRDESYLSLLNSSWMNDDADTHNTWTMMLYYYTKRELTCESDMLNAMAGICRALSIRCKCTFFQGMPVAALDLYMLFDTVNGFIKKSTKRRRGFPSYSWAGWHGQIRFRDPFSASTSTEIKNNWLSNQTWIDWYKHEPSTGAVTRIWDVNQNPDFLEATEGDIGYRNIRSFRPKSRESRLYLNDATTHPSPRYHAIDQTQYPYPLLQFWTVSVYFSVTFSKDQEAIDILDRNGDYCGYAYQNAVATDTHIEELEPIELVILSECWKSDNRDEQIGRYELRKHMSSISANEEYSREFEDRNFFMALWIHWDGDVAERVGIAQIFQAAMEESLEPGPVWKEILLG</sequence>
<name>A0A9P5BWY9_COLSI</name>
<evidence type="ECO:0000313" key="2">
    <source>
        <dbReference type="EMBL" id="KAF4851600.1"/>
    </source>
</evidence>
<accession>A0A9P5BWY9</accession>
<evidence type="ECO:0000313" key="3">
    <source>
        <dbReference type="Proteomes" id="UP000711996"/>
    </source>
</evidence>
<evidence type="ECO:0000259" key="1">
    <source>
        <dbReference type="Pfam" id="PF06985"/>
    </source>
</evidence>
<dbReference type="OrthoDB" id="2958217at2759"/>
<proteinExistence type="predicted"/>
<comment type="caution">
    <text evidence="2">The sequence shown here is derived from an EMBL/GenBank/DDBJ whole genome shotgun (WGS) entry which is preliminary data.</text>
</comment>
<organism evidence="2 3">
    <name type="scientific">Colletotrichum siamense</name>
    <name type="common">Anthracnose fungus</name>
    <dbReference type="NCBI Taxonomy" id="690259"/>
    <lineage>
        <taxon>Eukaryota</taxon>
        <taxon>Fungi</taxon>
        <taxon>Dikarya</taxon>
        <taxon>Ascomycota</taxon>
        <taxon>Pezizomycotina</taxon>
        <taxon>Sordariomycetes</taxon>
        <taxon>Hypocreomycetidae</taxon>
        <taxon>Glomerellales</taxon>
        <taxon>Glomerellaceae</taxon>
        <taxon>Colletotrichum</taxon>
        <taxon>Colletotrichum gloeosporioides species complex</taxon>
    </lineage>
</organism>
<dbReference type="EMBL" id="QPMT01000041">
    <property type="protein sequence ID" value="KAF4851600.1"/>
    <property type="molecule type" value="Genomic_DNA"/>
</dbReference>
<keyword evidence="3" id="KW-1185">Reference proteome</keyword>
<dbReference type="InterPro" id="IPR010730">
    <property type="entry name" value="HET"/>
</dbReference>
<protein>
    <recommendedName>
        <fullName evidence="1">Heterokaryon incompatibility domain-containing protein</fullName>
    </recommendedName>
</protein>
<dbReference type="AlphaFoldDB" id="A0A9P5BWY9"/>
<reference evidence="2" key="1">
    <citation type="submission" date="2019-06" db="EMBL/GenBank/DDBJ databases">
        <authorList>
            <person name="Gan P."/>
            <person name="Shirasu K."/>
        </authorList>
    </citation>
    <scope>NUCLEOTIDE SEQUENCE [LARGE SCALE GENOMIC DNA]</scope>
    <source>
        <strain evidence="2">CAD2</strain>
    </source>
</reference>
<dbReference type="Pfam" id="PF06985">
    <property type="entry name" value="HET"/>
    <property type="match status" value="1"/>
</dbReference>